<gene>
    <name evidence="1" type="ORF">Sru01_30730</name>
</gene>
<accession>A0A919R473</accession>
<dbReference type="EMBL" id="BOOU01000044">
    <property type="protein sequence ID" value="GII78091.1"/>
    <property type="molecule type" value="Genomic_DNA"/>
</dbReference>
<dbReference type="Proteomes" id="UP000655287">
    <property type="component" value="Unassembled WGS sequence"/>
</dbReference>
<dbReference type="RefSeq" id="WP_239137443.1">
    <property type="nucleotide sequence ID" value="NZ_BOOU01000044.1"/>
</dbReference>
<name>A0A919R473_9ACTN</name>
<protein>
    <recommendedName>
        <fullName evidence="3">NAD(P)-dependent alcohol dehydrogenase</fullName>
    </recommendedName>
</protein>
<evidence type="ECO:0000313" key="1">
    <source>
        <dbReference type="EMBL" id="GII78091.1"/>
    </source>
</evidence>
<dbReference type="InterPro" id="IPR011032">
    <property type="entry name" value="GroES-like_sf"/>
</dbReference>
<keyword evidence="2" id="KW-1185">Reference proteome</keyword>
<comment type="caution">
    <text evidence="1">The sequence shown here is derived from an EMBL/GenBank/DDBJ whole genome shotgun (WGS) entry which is preliminary data.</text>
</comment>
<sequence length="54" mass="5726">MTGPLMRAAAIDAFGPPEVLRVRDLPRPVASGDRVLVRVMSAGVQPTDAAIRAR</sequence>
<dbReference type="AlphaFoldDB" id="A0A919R473"/>
<evidence type="ECO:0000313" key="2">
    <source>
        <dbReference type="Proteomes" id="UP000655287"/>
    </source>
</evidence>
<dbReference type="Gene3D" id="3.90.180.10">
    <property type="entry name" value="Medium-chain alcohol dehydrogenases, catalytic domain"/>
    <property type="match status" value="1"/>
</dbReference>
<reference evidence="1" key="1">
    <citation type="submission" date="2021-01" db="EMBL/GenBank/DDBJ databases">
        <title>Whole genome shotgun sequence of Sphaerisporangium rufum NBRC 109079.</title>
        <authorList>
            <person name="Komaki H."/>
            <person name="Tamura T."/>
        </authorList>
    </citation>
    <scope>NUCLEOTIDE SEQUENCE</scope>
    <source>
        <strain evidence="1">NBRC 109079</strain>
    </source>
</reference>
<evidence type="ECO:0008006" key="3">
    <source>
        <dbReference type="Google" id="ProtNLM"/>
    </source>
</evidence>
<organism evidence="1 2">
    <name type="scientific">Sphaerisporangium rufum</name>
    <dbReference type="NCBI Taxonomy" id="1381558"/>
    <lineage>
        <taxon>Bacteria</taxon>
        <taxon>Bacillati</taxon>
        <taxon>Actinomycetota</taxon>
        <taxon>Actinomycetes</taxon>
        <taxon>Streptosporangiales</taxon>
        <taxon>Streptosporangiaceae</taxon>
        <taxon>Sphaerisporangium</taxon>
    </lineage>
</organism>
<proteinExistence type="predicted"/>
<dbReference type="SUPFAM" id="SSF50129">
    <property type="entry name" value="GroES-like"/>
    <property type="match status" value="1"/>
</dbReference>